<dbReference type="EMBL" id="CAJVCH010007340">
    <property type="protein sequence ID" value="CAG7660369.1"/>
    <property type="molecule type" value="Genomic_DNA"/>
</dbReference>
<reference evidence="1" key="1">
    <citation type="submission" date="2021-06" db="EMBL/GenBank/DDBJ databases">
        <authorList>
            <person name="Hodson N. C."/>
            <person name="Mongue J. A."/>
            <person name="Jaron S. K."/>
        </authorList>
    </citation>
    <scope>NUCLEOTIDE SEQUENCE</scope>
</reference>
<sequence>MGILLTRIREQLQLISKMDKTLTSS</sequence>
<proteinExistence type="predicted"/>
<organism evidence="1 2">
    <name type="scientific">Allacma fusca</name>
    <dbReference type="NCBI Taxonomy" id="39272"/>
    <lineage>
        <taxon>Eukaryota</taxon>
        <taxon>Metazoa</taxon>
        <taxon>Ecdysozoa</taxon>
        <taxon>Arthropoda</taxon>
        <taxon>Hexapoda</taxon>
        <taxon>Collembola</taxon>
        <taxon>Symphypleona</taxon>
        <taxon>Sminthuridae</taxon>
        <taxon>Allacma</taxon>
    </lineage>
</organism>
<gene>
    <name evidence="1" type="ORF">AFUS01_LOCUS1329</name>
</gene>
<accession>A0A8J2J1W6</accession>
<dbReference type="Proteomes" id="UP000708208">
    <property type="component" value="Unassembled WGS sequence"/>
</dbReference>
<comment type="caution">
    <text evidence="1">The sequence shown here is derived from an EMBL/GenBank/DDBJ whole genome shotgun (WGS) entry which is preliminary data.</text>
</comment>
<name>A0A8J2J1W6_9HEXA</name>
<keyword evidence="2" id="KW-1185">Reference proteome</keyword>
<dbReference type="AlphaFoldDB" id="A0A8J2J1W6"/>
<protein>
    <submittedName>
        <fullName evidence="1">Uncharacterized protein</fullName>
    </submittedName>
</protein>
<evidence type="ECO:0000313" key="2">
    <source>
        <dbReference type="Proteomes" id="UP000708208"/>
    </source>
</evidence>
<evidence type="ECO:0000313" key="1">
    <source>
        <dbReference type="EMBL" id="CAG7660369.1"/>
    </source>
</evidence>